<dbReference type="InterPro" id="IPR036322">
    <property type="entry name" value="WD40_repeat_dom_sf"/>
</dbReference>
<evidence type="ECO:0000313" key="10">
    <source>
        <dbReference type="Proteomes" id="UP000013827"/>
    </source>
</evidence>
<dbReference type="HOGENOM" id="CLU_011055_3_0_1"/>
<dbReference type="PANTHER" id="PTHR18359">
    <property type="entry name" value="WD-REPEAT PROTEIN-RELATED"/>
    <property type="match status" value="1"/>
</dbReference>
<dbReference type="EnsemblProtists" id="EOD32284">
    <property type="protein sequence ID" value="EOD32284"/>
    <property type="gene ID" value="EMIHUDRAFT_112430"/>
</dbReference>
<feature type="region of interest" description="Disordered" evidence="8">
    <location>
        <begin position="64"/>
        <end position="150"/>
    </location>
</feature>
<dbReference type="eggNOG" id="KOG2055">
    <property type="taxonomic scope" value="Eukaryota"/>
</dbReference>
<dbReference type="InterPro" id="IPR001680">
    <property type="entry name" value="WD40_rpt"/>
</dbReference>
<dbReference type="KEGG" id="ehx:EMIHUDRAFT_112430"/>
<name>A0A0D3K949_EMIH1</name>
<dbReference type="GO" id="GO:0006364">
    <property type="term" value="P:rRNA processing"/>
    <property type="evidence" value="ECO:0007669"/>
    <property type="project" value="UniProtKB-KW"/>
</dbReference>
<keyword evidence="5" id="KW-0539">Nucleus</keyword>
<evidence type="ECO:0000256" key="6">
    <source>
        <dbReference type="ARBA" id="ARBA00025767"/>
    </source>
</evidence>
<feature type="compositionally biased region" description="Basic residues" evidence="8">
    <location>
        <begin position="189"/>
        <end position="199"/>
    </location>
</feature>
<dbReference type="GO" id="GO:0032040">
    <property type="term" value="C:small-subunit processome"/>
    <property type="evidence" value="ECO:0007669"/>
    <property type="project" value="TreeGrafter"/>
</dbReference>
<comment type="similarity">
    <text evidence="6">Belongs to the WD repeat UTP18 family.</text>
</comment>
<keyword evidence="3 7" id="KW-0853">WD repeat</keyword>
<feature type="repeat" description="WD" evidence="7">
    <location>
        <begin position="324"/>
        <end position="356"/>
    </location>
</feature>
<feature type="region of interest" description="Disordered" evidence="8">
    <location>
        <begin position="292"/>
        <end position="312"/>
    </location>
</feature>
<dbReference type="AlphaFoldDB" id="A0A0D3K949"/>
<sequence>MDFVVDARPENEPLAPSAEGAPSRKRRRKRSGNAARERMLASLVFSEGGASAAIEEADADAFGAAAAASDGEGDEGLSGGEQPSGGKSGGEEEAEEEGEEEAEEEEEEEEEGGEEGGEGDGGRDPAPAWQDDDDDELQVDVMAGGSRLRKLRTRPSERVLGGKEYEARLRAQFAATQPATGWAEMPARRGAKGKQRRPKQPTGGASSDEGSDGAELAVKRTVDLNAAAASNSAVSCVAWHPNGTRNTLLQSVASAAFSSDGARAFACGRGRQWACVDLHSGRATMMPPLPGREEAGYREAPSSPPCSPPSRPRASAAAGGCQCVAYSPDGALLFASGGGNGRVQVWDVRRRVCIHTWHDGSGVRTTRIALSPDGRYVATGSDAGVVALYETAAVVAGGEPKALKEFMNVRTAITALAFNHSSELLAFASKYAKASMRVAHLATRRVYPNWPTSKTPLKYVQSFAFSPGSGYLSFGNDKGAALLYRLNHFEAA</sequence>
<evidence type="ECO:0000256" key="3">
    <source>
        <dbReference type="ARBA" id="ARBA00022574"/>
    </source>
</evidence>
<organism evidence="9 10">
    <name type="scientific">Emiliania huxleyi (strain CCMP1516)</name>
    <dbReference type="NCBI Taxonomy" id="280463"/>
    <lineage>
        <taxon>Eukaryota</taxon>
        <taxon>Haptista</taxon>
        <taxon>Haptophyta</taxon>
        <taxon>Prymnesiophyceae</taxon>
        <taxon>Isochrysidales</taxon>
        <taxon>Noelaerhabdaceae</taxon>
        <taxon>Emiliania</taxon>
    </lineage>
</organism>
<keyword evidence="2" id="KW-0698">rRNA processing</keyword>
<evidence type="ECO:0000256" key="4">
    <source>
        <dbReference type="ARBA" id="ARBA00022737"/>
    </source>
</evidence>
<protein>
    <recommendedName>
        <fullName evidence="11">U3 small nucleolar RNA-associated protein 18</fullName>
    </recommendedName>
</protein>
<evidence type="ECO:0008006" key="11">
    <source>
        <dbReference type="Google" id="ProtNLM"/>
    </source>
</evidence>
<dbReference type="GeneID" id="17277555"/>
<dbReference type="InterPro" id="IPR015943">
    <property type="entry name" value="WD40/YVTN_repeat-like_dom_sf"/>
</dbReference>
<dbReference type="Pfam" id="PF00400">
    <property type="entry name" value="WD40"/>
    <property type="match status" value="2"/>
</dbReference>
<evidence type="ECO:0000256" key="7">
    <source>
        <dbReference type="PROSITE-ProRule" id="PRU00221"/>
    </source>
</evidence>
<proteinExistence type="inferred from homology"/>
<dbReference type="Proteomes" id="UP000013827">
    <property type="component" value="Unassembled WGS sequence"/>
</dbReference>
<dbReference type="RefSeq" id="XP_005784713.1">
    <property type="nucleotide sequence ID" value="XM_005784656.1"/>
</dbReference>
<feature type="region of interest" description="Disordered" evidence="8">
    <location>
        <begin position="1"/>
        <end position="35"/>
    </location>
</feature>
<feature type="compositionally biased region" description="Gly residues" evidence="8">
    <location>
        <begin position="76"/>
        <end position="88"/>
    </location>
</feature>
<dbReference type="STRING" id="2903.R1FG40"/>
<evidence type="ECO:0000256" key="1">
    <source>
        <dbReference type="ARBA" id="ARBA00004604"/>
    </source>
</evidence>
<dbReference type="PANTHER" id="PTHR18359:SF0">
    <property type="entry name" value="U3 SMALL NUCLEOLAR RNA-ASSOCIATED PROTEIN 18 HOMOLOG"/>
    <property type="match status" value="1"/>
</dbReference>
<dbReference type="Gene3D" id="2.130.10.10">
    <property type="entry name" value="YVTN repeat-like/Quinoprotein amine dehydrogenase"/>
    <property type="match status" value="2"/>
</dbReference>
<evidence type="ECO:0000256" key="5">
    <source>
        <dbReference type="ARBA" id="ARBA00023242"/>
    </source>
</evidence>
<evidence type="ECO:0000313" key="9">
    <source>
        <dbReference type="EnsemblProtists" id="EOD32284"/>
    </source>
</evidence>
<feature type="compositionally biased region" description="Acidic residues" evidence="8">
    <location>
        <begin position="91"/>
        <end position="118"/>
    </location>
</feature>
<evidence type="ECO:0000256" key="8">
    <source>
        <dbReference type="SAM" id="MobiDB-lite"/>
    </source>
</evidence>
<comment type="subcellular location">
    <subcellularLocation>
        <location evidence="1">Nucleus</location>
        <location evidence="1">Nucleolus</location>
    </subcellularLocation>
</comment>
<reference evidence="9" key="2">
    <citation type="submission" date="2024-10" db="UniProtKB">
        <authorList>
            <consortium name="EnsemblProtists"/>
        </authorList>
    </citation>
    <scope>IDENTIFICATION</scope>
</reference>
<dbReference type="SUPFAM" id="SSF50978">
    <property type="entry name" value="WD40 repeat-like"/>
    <property type="match status" value="1"/>
</dbReference>
<feature type="region of interest" description="Disordered" evidence="8">
    <location>
        <begin position="177"/>
        <end position="213"/>
    </location>
</feature>
<dbReference type="PaxDb" id="2903-EOD32284"/>
<reference evidence="10" key="1">
    <citation type="journal article" date="2013" name="Nature">
        <title>Pan genome of the phytoplankton Emiliania underpins its global distribution.</title>
        <authorList>
            <person name="Read B.A."/>
            <person name="Kegel J."/>
            <person name="Klute M.J."/>
            <person name="Kuo A."/>
            <person name="Lefebvre S.C."/>
            <person name="Maumus F."/>
            <person name="Mayer C."/>
            <person name="Miller J."/>
            <person name="Monier A."/>
            <person name="Salamov A."/>
            <person name="Young J."/>
            <person name="Aguilar M."/>
            <person name="Claverie J.M."/>
            <person name="Frickenhaus S."/>
            <person name="Gonzalez K."/>
            <person name="Herman E.K."/>
            <person name="Lin Y.C."/>
            <person name="Napier J."/>
            <person name="Ogata H."/>
            <person name="Sarno A.F."/>
            <person name="Shmutz J."/>
            <person name="Schroeder D."/>
            <person name="de Vargas C."/>
            <person name="Verret F."/>
            <person name="von Dassow P."/>
            <person name="Valentin K."/>
            <person name="Van de Peer Y."/>
            <person name="Wheeler G."/>
            <person name="Dacks J.B."/>
            <person name="Delwiche C.F."/>
            <person name="Dyhrman S.T."/>
            <person name="Glockner G."/>
            <person name="John U."/>
            <person name="Richards T."/>
            <person name="Worden A.Z."/>
            <person name="Zhang X."/>
            <person name="Grigoriev I.V."/>
            <person name="Allen A.E."/>
            <person name="Bidle K."/>
            <person name="Borodovsky M."/>
            <person name="Bowler C."/>
            <person name="Brownlee C."/>
            <person name="Cock J.M."/>
            <person name="Elias M."/>
            <person name="Gladyshev V.N."/>
            <person name="Groth M."/>
            <person name="Guda C."/>
            <person name="Hadaegh A."/>
            <person name="Iglesias-Rodriguez M.D."/>
            <person name="Jenkins J."/>
            <person name="Jones B.M."/>
            <person name="Lawson T."/>
            <person name="Leese F."/>
            <person name="Lindquist E."/>
            <person name="Lobanov A."/>
            <person name="Lomsadze A."/>
            <person name="Malik S.B."/>
            <person name="Marsh M.E."/>
            <person name="Mackinder L."/>
            <person name="Mock T."/>
            <person name="Mueller-Roeber B."/>
            <person name="Pagarete A."/>
            <person name="Parker M."/>
            <person name="Probert I."/>
            <person name="Quesneville H."/>
            <person name="Raines C."/>
            <person name="Rensing S.A."/>
            <person name="Riano-Pachon D.M."/>
            <person name="Richier S."/>
            <person name="Rokitta S."/>
            <person name="Shiraiwa Y."/>
            <person name="Soanes D.M."/>
            <person name="van der Giezen M."/>
            <person name="Wahlund T.M."/>
            <person name="Williams B."/>
            <person name="Wilson W."/>
            <person name="Wolfe G."/>
            <person name="Wurch L.L."/>
        </authorList>
    </citation>
    <scope>NUCLEOTIDE SEQUENCE</scope>
</reference>
<keyword evidence="10" id="KW-1185">Reference proteome</keyword>
<keyword evidence="4" id="KW-0677">Repeat</keyword>
<feature type="compositionally biased region" description="Pro residues" evidence="8">
    <location>
        <begin position="302"/>
        <end position="311"/>
    </location>
</feature>
<evidence type="ECO:0000256" key="2">
    <source>
        <dbReference type="ARBA" id="ARBA00022552"/>
    </source>
</evidence>
<accession>A0A0D3K949</accession>
<dbReference type="InterPro" id="IPR045161">
    <property type="entry name" value="Utp18"/>
</dbReference>
<feature type="compositionally biased region" description="Basic and acidic residues" evidence="8">
    <location>
        <begin position="1"/>
        <end position="11"/>
    </location>
</feature>
<dbReference type="PROSITE" id="PS50082">
    <property type="entry name" value="WD_REPEATS_2"/>
    <property type="match status" value="1"/>
</dbReference>
<dbReference type="GO" id="GO:0034388">
    <property type="term" value="C:Pwp2p-containing subcomplex of 90S preribosome"/>
    <property type="evidence" value="ECO:0007669"/>
    <property type="project" value="TreeGrafter"/>
</dbReference>
<dbReference type="SMART" id="SM00320">
    <property type="entry name" value="WD40"/>
    <property type="match status" value="3"/>
</dbReference>